<keyword evidence="1" id="KW-0732">Signal</keyword>
<evidence type="ECO:0000313" key="2">
    <source>
        <dbReference type="EMBL" id="KZN69332.1"/>
    </source>
</evidence>
<reference evidence="2 3" key="1">
    <citation type="submission" date="2013-07" db="EMBL/GenBank/DDBJ databases">
        <title>Comparative Genomic and Metabolomic Analysis of Twelve Strains of Pseudoalteromonas luteoviolacea.</title>
        <authorList>
            <person name="Vynne N.G."/>
            <person name="Mansson M."/>
            <person name="Gram L."/>
        </authorList>
    </citation>
    <scope>NUCLEOTIDE SEQUENCE [LARGE SCALE GENOMIC DNA]</scope>
    <source>
        <strain evidence="2 3">S4060-1</strain>
    </source>
</reference>
<dbReference type="RefSeq" id="WP_063380049.1">
    <property type="nucleotide sequence ID" value="NZ_AUXX01000005.1"/>
</dbReference>
<dbReference type="PATRIC" id="fig|1365257.3.peg.783"/>
<gene>
    <name evidence="2" type="ORF">N478_11910</name>
</gene>
<feature type="chain" id="PRO_5007890955" evidence="1">
    <location>
        <begin position="20"/>
        <end position="109"/>
    </location>
</feature>
<protein>
    <submittedName>
        <fullName evidence="2">Uncharacterized protein</fullName>
    </submittedName>
</protein>
<comment type="caution">
    <text evidence="2">The sequence shown here is derived from an EMBL/GenBank/DDBJ whole genome shotgun (WGS) entry which is preliminary data.</text>
</comment>
<proteinExistence type="predicted"/>
<feature type="signal peptide" evidence="1">
    <location>
        <begin position="1"/>
        <end position="19"/>
    </location>
</feature>
<accession>A0A167P2D2</accession>
<evidence type="ECO:0000313" key="3">
    <source>
        <dbReference type="Proteomes" id="UP000076661"/>
    </source>
</evidence>
<name>A0A167P2D2_9GAMM</name>
<dbReference type="EMBL" id="AUXX01000005">
    <property type="protein sequence ID" value="KZN69332.1"/>
    <property type="molecule type" value="Genomic_DNA"/>
</dbReference>
<dbReference type="Proteomes" id="UP000076661">
    <property type="component" value="Unassembled WGS sequence"/>
</dbReference>
<organism evidence="2 3">
    <name type="scientific">Pseudoalteromonas luteoviolacea S4060-1</name>
    <dbReference type="NCBI Taxonomy" id="1365257"/>
    <lineage>
        <taxon>Bacteria</taxon>
        <taxon>Pseudomonadati</taxon>
        <taxon>Pseudomonadota</taxon>
        <taxon>Gammaproteobacteria</taxon>
        <taxon>Alteromonadales</taxon>
        <taxon>Pseudoalteromonadaceae</taxon>
        <taxon>Pseudoalteromonas</taxon>
    </lineage>
</organism>
<sequence>MKKYALVILFFLLSEQAYSYDGWSKGNINAIRLQASRILITQENATNPGNCSNTDYLYMAHGDAAYLQNMYSALLTAYATNAKIQLALTGCSSGGTSGYPVITEVWVLR</sequence>
<evidence type="ECO:0000256" key="1">
    <source>
        <dbReference type="SAM" id="SignalP"/>
    </source>
</evidence>
<dbReference type="AlphaFoldDB" id="A0A167P2D2"/>